<evidence type="ECO:0000313" key="8">
    <source>
        <dbReference type="Proteomes" id="UP001337655"/>
    </source>
</evidence>
<keyword evidence="8" id="KW-1185">Reference proteome</keyword>
<keyword evidence="4 5" id="KW-0539">Nucleus</keyword>
<dbReference type="HAMAP" id="MF_03040">
    <property type="entry name" value="USB1"/>
    <property type="match status" value="1"/>
</dbReference>
<feature type="active site" description="Proton donor/acceptor" evidence="5">
    <location>
        <position position="207"/>
    </location>
</feature>
<evidence type="ECO:0000256" key="2">
    <source>
        <dbReference type="ARBA" id="ARBA00022801"/>
    </source>
</evidence>
<gene>
    <name evidence="5 7" type="primary">USB1</name>
    <name evidence="7" type="ORF">LTR77_003840</name>
</gene>
<dbReference type="RefSeq" id="XP_064661046.1">
    <property type="nucleotide sequence ID" value="XM_064801095.1"/>
</dbReference>
<dbReference type="InterPro" id="IPR027521">
    <property type="entry name" value="Usb1"/>
</dbReference>
<comment type="similarity">
    <text evidence="5">Belongs to the 2H phosphoesterase superfamily. USB1 family.</text>
</comment>
<dbReference type="Pfam" id="PF09749">
    <property type="entry name" value="HVSL"/>
    <property type="match status" value="1"/>
</dbReference>
<protein>
    <recommendedName>
        <fullName evidence="5">U6 snRNA phosphodiesterase</fullName>
        <ecNumber evidence="5">3.1.4.-</ecNumber>
    </recommendedName>
</protein>
<dbReference type="Proteomes" id="UP001337655">
    <property type="component" value="Unassembled WGS sequence"/>
</dbReference>
<dbReference type="GO" id="GO:0016829">
    <property type="term" value="F:lyase activity"/>
    <property type="evidence" value="ECO:0007669"/>
    <property type="project" value="UniProtKB-KW"/>
</dbReference>
<dbReference type="EMBL" id="JAVRRT010000005">
    <property type="protein sequence ID" value="KAK5172202.1"/>
    <property type="molecule type" value="Genomic_DNA"/>
</dbReference>
<evidence type="ECO:0000256" key="6">
    <source>
        <dbReference type="SAM" id="MobiDB-lite"/>
    </source>
</evidence>
<evidence type="ECO:0000256" key="5">
    <source>
        <dbReference type="HAMAP-Rule" id="MF_03040"/>
    </source>
</evidence>
<keyword evidence="7" id="KW-0269">Exonuclease</keyword>
<dbReference type="EC" id="3.1.4.-" evidence="5"/>
<dbReference type="PANTHER" id="PTHR13522:SF3">
    <property type="entry name" value="U6 SNRNA PHOSPHODIESTERASE 1"/>
    <property type="match status" value="1"/>
</dbReference>
<feature type="active site" description="Proton donor/acceptor" evidence="5">
    <location>
        <position position="112"/>
    </location>
</feature>
<dbReference type="GeneID" id="89925186"/>
<keyword evidence="3" id="KW-0456">Lyase</keyword>
<comment type="subcellular location">
    <subcellularLocation>
        <location evidence="5">Nucleus</location>
    </subcellularLocation>
</comment>
<dbReference type="GO" id="GO:0005634">
    <property type="term" value="C:nucleus"/>
    <property type="evidence" value="ECO:0007669"/>
    <property type="project" value="UniProtKB-SubCell"/>
</dbReference>
<proteinExistence type="inferred from homology"/>
<comment type="caution">
    <text evidence="7">The sequence shown here is derived from an EMBL/GenBank/DDBJ whole genome shotgun (WGS) entry which is preliminary data.</text>
</comment>
<feature type="compositionally biased region" description="Polar residues" evidence="6">
    <location>
        <begin position="44"/>
        <end position="56"/>
    </location>
</feature>
<dbReference type="Gene3D" id="3.90.1140.10">
    <property type="entry name" value="Cyclic phosphodiesterase"/>
    <property type="match status" value="1"/>
</dbReference>
<name>A0AAV9PJ28_9PEZI</name>
<feature type="region of interest" description="Disordered" evidence="6">
    <location>
        <begin position="1"/>
        <end position="74"/>
    </location>
</feature>
<comment type="function">
    <text evidence="5">Phosphodiesterase responsible for the U6 snRNA 3' end processing. Acts as an exoribonuclease (RNase) responsible for trimming the poly(U) tract of the last nucleotides in the pre-U6 snRNA molecule, leading to the formation of mature U6 snRNA.</text>
</comment>
<dbReference type="GO" id="GO:0034477">
    <property type="term" value="P:U6 snRNA 3'-end processing"/>
    <property type="evidence" value="ECO:0007669"/>
    <property type="project" value="UniProtKB-UniRule"/>
</dbReference>
<evidence type="ECO:0000313" key="7">
    <source>
        <dbReference type="EMBL" id="KAK5172202.1"/>
    </source>
</evidence>
<dbReference type="AlphaFoldDB" id="A0AAV9PJ28"/>
<evidence type="ECO:0000256" key="1">
    <source>
        <dbReference type="ARBA" id="ARBA00022722"/>
    </source>
</evidence>
<keyword evidence="1 5" id="KW-0540">Nuclease</keyword>
<dbReference type="PANTHER" id="PTHR13522">
    <property type="entry name" value="U6 SNRNA PHOSPHODIESTERASE 1"/>
    <property type="match status" value="1"/>
</dbReference>
<accession>A0AAV9PJ28</accession>
<dbReference type="GO" id="GO:1990838">
    <property type="term" value="F:poly(U)-specific exoribonuclease activity, producing 3' uridine cyclic phosphate ends"/>
    <property type="evidence" value="ECO:0007669"/>
    <property type="project" value="UniProtKB-UniRule"/>
</dbReference>
<evidence type="ECO:0000256" key="3">
    <source>
        <dbReference type="ARBA" id="ARBA00023239"/>
    </source>
</evidence>
<keyword evidence="2 5" id="KW-0378">Hydrolase</keyword>
<organism evidence="7 8">
    <name type="scientific">Saxophila tyrrhenica</name>
    <dbReference type="NCBI Taxonomy" id="1690608"/>
    <lineage>
        <taxon>Eukaryota</taxon>
        <taxon>Fungi</taxon>
        <taxon>Dikarya</taxon>
        <taxon>Ascomycota</taxon>
        <taxon>Pezizomycotina</taxon>
        <taxon>Dothideomycetes</taxon>
        <taxon>Dothideomycetidae</taxon>
        <taxon>Mycosphaerellales</taxon>
        <taxon>Extremaceae</taxon>
        <taxon>Saxophila</taxon>
    </lineage>
</organism>
<reference evidence="7 8" key="1">
    <citation type="submission" date="2023-08" db="EMBL/GenBank/DDBJ databases">
        <title>Black Yeasts Isolated from many extreme environments.</title>
        <authorList>
            <person name="Coleine C."/>
            <person name="Stajich J.E."/>
            <person name="Selbmann L."/>
        </authorList>
    </citation>
    <scope>NUCLEOTIDE SEQUENCE [LARGE SCALE GENOMIC DNA]</scope>
    <source>
        <strain evidence="7 8">CCFEE 5935</strain>
    </source>
</reference>
<sequence>MALVEYSDSEGEDARPATPPQKKRRLTGKGGNELPPLPAAFLDQYSSTVRTSTQDEPSLHGGRKRVTPHVEGNWPTHVYLESTRPEDSKQAKPKPEINSLLQNNLGVSLPLHISLSRPLTLKNAQKESFLAHLQHSITEAGIKALAIIPKGLAWHPNESKTRWFLVIRLQKSPELDKLLATCNSVAKEFKQSLLYVEKGKPKGDKFHISIAWSLNAPRTKDTRRHSEAGTNEEEDMGIPYELIQRLCELDINFSEVKVRVGQDVNVVSLKSKR</sequence>
<evidence type="ECO:0000256" key="4">
    <source>
        <dbReference type="ARBA" id="ARBA00023242"/>
    </source>
</evidence>